<dbReference type="PROSITE" id="PS50926">
    <property type="entry name" value="TRAM"/>
    <property type="match status" value="1"/>
</dbReference>
<dbReference type="Gene3D" id="3.80.30.20">
    <property type="entry name" value="tm_1862 like domain"/>
    <property type="match status" value="1"/>
</dbReference>
<evidence type="ECO:0000256" key="6">
    <source>
        <dbReference type="ARBA" id="ARBA00023004"/>
    </source>
</evidence>
<dbReference type="FunFam" id="3.80.30.20:FF:000001">
    <property type="entry name" value="tRNA-2-methylthio-N(6)-dimethylallyladenosine synthase 2"/>
    <property type="match status" value="1"/>
</dbReference>
<evidence type="ECO:0000259" key="9">
    <source>
        <dbReference type="PROSITE" id="PS50926"/>
    </source>
</evidence>
<dbReference type="InterPro" id="IPR007197">
    <property type="entry name" value="rSAM"/>
</dbReference>
<dbReference type="SMART" id="SM00729">
    <property type="entry name" value="Elp3"/>
    <property type="match status" value="1"/>
</dbReference>
<organism evidence="13 14">
    <name type="scientific">Desulfobacter hydrogenophilus</name>
    <dbReference type="NCBI Taxonomy" id="2291"/>
    <lineage>
        <taxon>Bacteria</taxon>
        <taxon>Pseudomonadati</taxon>
        <taxon>Thermodesulfobacteriota</taxon>
        <taxon>Desulfobacteria</taxon>
        <taxon>Desulfobacterales</taxon>
        <taxon>Desulfobacteraceae</taxon>
        <taxon>Desulfobacter</taxon>
    </lineage>
</organism>
<dbReference type="InterPro" id="IPR012340">
    <property type="entry name" value="NA-bd_OB-fold"/>
</dbReference>
<feature type="binding site" evidence="8">
    <location>
        <position position="46"/>
    </location>
    <ligand>
        <name>[4Fe-4S] cluster</name>
        <dbReference type="ChEBI" id="CHEBI:49883"/>
        <label>1</label>
    </ligand>
</feature>
<evidence type="ECO:0000256" key="7">
    <source>
        <dbReference type="ARBA" id="ARBA00023014"/>
    </source>
</evidence>
<dbReference type="GO" id="GO:0051539">
    <property type="term" value="F:4 iron, 4 sulfur cluster binding"/>
    <property type="evidence" value="ECO:0007669"/>
    <property type="project" value="UniProtKB-UniRule"/>
</dbReference>
<dbReference type="Pfam" id="PF18693">
    <property type="entry name" value="TRAM_2"/>
    <property type="match status" value="1"/>
</dbReference>
<dbReference type="Gene3D" id="3.40.50.12160">
    <property type="entry name" value="Methylthiotransferase, N-terminal domain"/>
    <property type="match status" value="1"/>
</dbReference>
<evidence type="ECO:0000256" key="1">
    <source>
        <dbReference type="ARBA" id="ARBA00022485"/>
    </source>
</evidence>
<comment type="catalytic activity">
    <reaction evidence="8">
        <text>L-aspartate(89)-[ribosomal protein uS12]-hydrogen + (sulfur carrier)-SH + AH2 + 2 S-adenosyl-L-methionine = 3-methylsulfanyl-L-aspartate(89)-[ribosomal protein uS12]-hydrogen + (sulfur carrier)-H + 5'-deoxyadenosine + L-methionine + A + S-adenosyl-L-homocysteine + 2 H(+)</text>
        <dbReference type="Rhea" id="RHEA:37087"/>
        <dbReference type="Rhea" id="RHEA-COMP:10460"/>
        <dbReference type="Rhea" id="RHEA-COMP:10461"/>
        <dbReference type="Rhea" id="RHEA-COMP:14737"/>
        <dbReference type="Rhea" id="RHEA-COMP:14739"/>
        <dbReference type="ChEBI" id="CHEBI:13193"/>
        <dbReference type="ChEBI" id="CHEBI:15378"/>
        <dbReference type="ChEBI" id="CHEBI:17319"/>
        <dbReference type="ChEBI" id="CHEBI:17499"/>
        <dbReference type="ChEBI" id="CHEBI:29917"/>
        <dbReference type="ChEBI" id="CHEBI:29961"/>
        <dbReference type="ChEBI" id="CHEBI:57844"/>
        <dbReference type="ChEBI" id="CHEBI:57856"/>
        <dbReference type="ChEBI" id="CHEBI:59789"/>
        <dbReference type="ChEBI" id="CHEBI:64428"/>
        <dbReference type="ChEBI" id="CHEBI:73599"/>
        <dbReference type="EC" id="2.8.4.4"/>
    </reaction>
</comment>
<dbReference type="EMBL" id="CP036313">
    <property type="protein sequence ID" value="QBH12380.1"/>
    <property type="molecule type" value="Genomic_DNA"/>
</dbReference>
<sequence length="443" mass="49675">MKIYLESLGCSRNQVDSEIMLGRLTAAGHQIITDPIQAETIIINTCGFISTASQEAVDVILEMAEFKTAGACRRLVVTGCLVQRYKDDPKLLDSLPEVDAFLGTAACDHIVKAVENAGKVPFVLFPEPDTRQVDIPVQARELLYEKTAYIKVSEGCSRHCTYCIIPNLRGRQRSRPVELICKEASALLDKGVKEIILTAENTTDYGRDLDGSAFHSVLEKTAEKMAQKDPAAWLRFLYTHPCTLDERVIETVQRHANICSYYDVPIQHAHDEVLKRMGRPYTRQDLTRLFSDIRRLDPAAALRTTVIVGFPGETDQQFKDLLAFIQEVEFDHLGVFTYSDSQDLPSHRLSDHIPEDLAELRHDAIMAAQAKISEKRNARHVDRVYPVLVEENPEDGLYIGRTPFQAPEVDGVTFIYSNGLDTGSLVQVKITDAFEYDIAGEMV</sequence>
<comment type="cofactor">
    <cofactor evidence="8">
        <name>[4Fe-4S] cluster</name>
        <dbReference type="ChEBI" id="CHEBI:49883"/>
    </cofactor>
    <text evidence="8">Binds 2 [4Fe-4S] clusters. One cluster is coordinated with 3 cysteines and an exchangeable S-adenosyl-L-methionine.</text>
</comment>
<gene>
    <name evidence="8 13" type="primary">rimO</name>
    <name evidence="13" type="ORF">DO021_10370</name>
    <name evidence="12" type="ORF">EYB58_05315</name>
</gene>
<dbReference type="EC" id="2.8.4.4" evidence="8"/>
<keyword evidence="13" id="KW-0689">Ribosomal protein</keyword>
<comment type="similarity">
    <text evidence="8">Belongs to the methylthiotransferase family. RimO subfamily.</text>
</comment>
<dbReference type="PROSITE" id="PS51449">
    <property type="entry name" value="MTTASE_N"/>
    <property type="match status" value="1"/>
</dbReference>
<dbReference type="InterPro" id="IPR005840">
    <property type="entry name" value="Ribosomal_uS12_MeSTrfase_RimO"/>
</dbReference>
<dbReference type="Proteomes" id="UP000248798">
    <property type="component" value="Unassembled WGS sequence"/>
</dbReference>
<dbReference type="SFLD" id="SFLDG01082">
    <property type="entry name" value="B12-binding_domain_containing"/>
    <property type="match status" value="1"/>
</dbReference>
<evidence type="ECO:0000256" key="3">
    <source>
        <dbReference type="ARBA" id="ARBA00022679"/>
    </source>
</evidence>
<accession>A0A328FG61</accession>
<feature type="binding site" evidence="8">
    <location>
        <position position="80"/>
    </location>
    <ligand>
        <name>[4Fe-4S] cluster</name>
        <dbReference type="ChEBI" id="CHEBI:49883"/>
        <label>1</label>
    </ligand>
</feature>
<keyword evidence="5 8" id="KW-0479">Metal-binding</keyword>
<dbReference type="InterPro" id="IPR013848">
    <property type="entry name" value="Methylthiotransferase_N"/>
</dbReference>
<keyword evidence="2 8" id="KW-0963">Cytoplasm</keyword>
<evidence type="ECO:0000313" key="15">
    <source>
        <dbReference type="Proteomes" id="UP000293902"/>
    </source>
</evidence>
<keyword evidence="7 8" id="KW-0411">Iron-sulfur</keyword>
<dbReference type="HAMAP" id="MF_01865">
    <property type="entry name" value="MTTase_RimO"/>
    <property type="match status" value="1"/>
</dbReference>
<dbReference type="NCBIfam" id="TIGR01125">
    <property type="entry name" value="30S ribosomal protein S12 methylthiotransferase RimO"/>
    <property type="match status" value="1"/>
</dbReference>
<evidence type="ECO:0000259" key="11">
    <source>
        <dbReference type="PROSITE" id="PS51918"/>
    </source>
</evidence>
<dbReference type="InterPro" id="IPR005839">
    <property type="entry name" value="Methylthiotransferase"/>
</dbReference>
<dbReference type="InterPro" id="IPR002792">
    <property type="entry name" value="TRAM_dom"/>
</dbReference>
<dbReference type="GO" id="GO:0103039">
    <property type="term" value="F:protein methylthiotransferase activity"/>
    <property type="evidence" value="ECO:0007669"/>
    <property type="project" value="UniProtKB-EC"/>
</dbReference>
<feature type="domain" description="Radical SAM core" evidence="11">
    <location>
        <begin position="142"/>
        <end position="375"/>
    </location>
</feature>
<dbReference type="GO" id="GO:0006400">
    <property type="term" value="P:tRNA modification"/>
    <property type="evidence" value="ECO:0007669"/>
    <property type="project" value="InterPro"/>
</dbReference>
<dbReference type="SFLD" id="SFLDF00274">
    <property type="entry name" value="ribosomal_protein_S12_methylth"/>
    <property type="match status" value="1"/>
</dbReference>
<dbReference type="Gene3D" id="2.40.50.140">
    <property type="entry name" value="Nucleic acid-binding proteins"/>
    <property type="match status" value="1"/>
</dbReference>
<dbReference type="PANTHER" id="PTHR43837">
    <property type="entry name" value="RIBOSOMAL PROTEIN S12 METHYLTHIOTRANSFERASE RIMO"/>
    <property type="match status" value="1"/>
</dbReference>
<dbReference type="GO" id="GO:0035599">
    <property type="term" value="F:aspartic acid methylthiotransferase activity"/>
    <property type="evidence" value="ECO:0007669"/>
    <property type="project" value="TreeGrafter"/>
</dbReference>
<dbReference type="SFLD" id="SFLDG01061">
    <property type="entry name" value="methylthiotransferase"/>
    <property type="match status" value="1"/>
</dbReference>
<keyword evidence="1 8" id="KW-0004">4Fe-4S</keyword>
<feature type="binding site" evidence="8">
    <location>
        <position position="10"/>
    </location>
    <ligand>
        <name>[4Fe-4S] cluster</name>
        <dbReference type="ChEBI" id="CHEBI:49883"/>
        <label>1</label>
    </ligand>
</feature>
<proteinExistence type="inferred from homology"/>
<name>A0A328FG61_9BACT</name>
<evidence type="ECO:0000256" key="8">
    <source>
        <dbReference type="HAMAP-Rule" id="MF_01865"/>
    </source>
</evidence>
<evidence type="ECO:0000256" key="4">
    <source>
        <dbReference type="ARBA" id="ARBA00022691"/>
    </source>
</evidence>
<evidence type="ECO:0000256" key="2">
    <source>
        <dbReference type="ARBA" id="ARBA00022490"/>
    </source>
</evidence>
<dbReference type="PANTHER" id="PTHR43837:SF1">
    <property type="entry name" value="RIBOSOMAL PROTEIN US12 METHYLTHIOTRANSFERASE RIMO"/>
    <property type="match status" value="1"/>
</dbReference>
<dbReference type="RefSeq" id="WP_111956373.1">
    <property type="nucleotide sequence ID" value="NZ_CP036313.1"/>
</dbReference>
<protein>
    <recommendedName>
        <fullName evidence="8">Ribosomal protein uS12 methylthiotransferase RimO</fullName>
        <shortName evidence="8">uS12 MTTase</shortName>
        <shortName evidence="8">uS12 methylthiotransferase</shortName>
        <ecNumber evidence="8">2.8.4.4</ecNumber>
    </recommendedName>
    <alternativeName>
        <fullName evidence="8">Ribosomal protein uS12 (aspartate-C(3))-methylthiotransferase</fullName>
    </alternativeName>
    <alternativeName>
        <fullName evidence="8">Ribosome maturation factor RimO</fullName>
    </alternativeName>
</protein>
<dbReference type="InterPro" id="IPR058240">
    <property type="entry name" value="rSAM_sf"/>
</dbReference>
<keyword evidence="13" id="KW-0687">Ribonucleoprotein</keyword>
<reference evidence="12 15" key="2">
    <citation type="submission" date="2019-02" db="EMBL/GenBank/DDBJ databases">
        <title>Complete genome sequence of Desulfobacter hydrogenophilus AcRS1.</title>
        <authorList>
            <person name="Marietou A."/>
            <person name="Lund M.B."/>
            <person name="Marshall I.P.G."/>
            <person name="Schreiber L."/>
            <person name="Jorgensen B."/>
        </authorList>
    </citation>
    <scope>NUCLEOTIDE SEQUENCE [LARGE SCALE GENOMIC DNA]</scope>
    <source>
        <strain evidence="12 15">AcRS1</strain>
    </source>
</reference>
<dbReference type="GO" id="GO:0046872">
    <property type="term" value="F:metal ion binding"/>
    <property type="evidence" value="ECO:0007669"/>
    <property type="project" value="UniProtKB-KW"/>
</dbReference>
<comment type="subcellular location">
    <subcellularLocation>
        <location evidence="8">Cytoplasm</location>
    </subcellularLocation>
</comment>
<dbReference type="PROSITE" id="PS51918">
    <property type="entry name" value="RADICAL_SAM"/>
    <property type="match status" value="1"/>
</dbReference>
<dbReference type="GO" id="GO:0005829">
    <property type="term" value="C:cytosol"/>
    <property type="evidence" value="ECO:0007669"/>
    <property type="project" value="TreeGrafter"/>
</dbReference>
<evidence type="ECO:0000313" key="12">
    <source>
        <dbReference type="EMBL" id="QBH12380.1"/>
    </source>
</evidence>
<feature type="binding site" evidence="8">
    <location>
        <position position="156"/>
    </location>
    <ligand>
        <name>[4Fe-4S] cluster</name>
        <dbReference type="ChEBI" id="CHEBI:49883"/>
        <label>2</label>
        <note>4Fe-4S-S-AdoMet</note>
    </ligand>
</feature>
<dbReference type="CDD" id="cd01335">
    <property type="entry name" value="Radical_SAM"/>
    <property type="match status" value="1"/>
</dbReference>
<evidence type="ECO:0000313" key="13">
    <source>
        <dbReference type="EMBL" id="RAM02017.1"/>
    </source>
</evidence>
<dbReference type="InterPro" id="IPR038135">
    <property type="entry name" value="Methylthiotransferase_N_sf"/>
</dbReference>
<dbReference type="SFLD" id="SFLDS00029">
    <property type="entry name" value="Radical_SAM"/>
    <property type="match status" value="1"/>
</dbReference>
<comment type="function">
    <text evidence="8">Catalyzes the methylthiolation of an aspartic acid residue of ribosomal protein uS12.</text>
</comment>
<feature type="binding site" evidence="8">
    <location>
        <position position="163"/>
    </location>
    <ligand>
        <name>[4Fe-4S] cluster</name>
        <dbReference type="ChEBI" id="CHEBI:49883"/>
        <label>2</label>
        <note>4Fe-4S-S-AdoMet</note>
    </ligand>
</feature>
<dbReference type="NCBIfam" id="TIGR00089">
    <property type="entry name" value="MiaB/RimO family radical SAM methylthiotransferase"/>
    <property type="match status" value="1"/>
</dbReference>
<feature type="domain" description="TRAM" evidence="9">
    <location>
        <begin position="378"/>
        <end position="443"/>
    </location>
</feature>
<evidence type="ECO:0000313" key="14">
    <source>
        <dbReference type="Proteomes" id="UP000248798"/>
    </source>
</evidence>
<reference evidence="13 14" key="1">
    <citation type="submission" date="2018-06" db="EMBL/GenBank/DDBJ databases">
        <title>Complete Genome Sequence of Desulfobacter hydrogenophilus (DSM3380).</title>
        <authorList>
            <person name="Marietou A."/>
            <person name="Schreiber L."/>
            <person name="Marshall I."/>
            <person name="Jorgensen B."/>
        </authorList>
    </citation>
    <scope>NUCLEOTIDE SEQUENCE [LARGE SCALE GENOMIC DNA]</scope>
    <source>
        <strain evidence="13 14">DSM 3380</strain>
    </source>
</reference>
<feature type="binding site" evidence="8">
    <location>
        <position position="160"/>
    </location>
    <ligand>
        <name>[4Fe-4S] cluster</name>
        <dbReference type="ChEBI" id="CHEBI:49883"/>
        <label>2</label>
        <note>4Fe-4S-S-AdoMet</note>
    </ligand>
</feature>
<dbReference type="Pfam" id="PF00919">
    <property type="entry name" value="UPF0004"/>
    <property type="match status" value="1"/>
</dbReference>
<dbReference type="Pfam" id="PF04055">
    <property type="entry name" value="Radical_SAM"/>
    <property type="match status" value="1"/>
</dbReference>
<dbReference type="Proteomes" id="UP000293902">
    <property type="component" value="Chromosome"/>
</dbReference>
<dbReference type="PROSITE" id="PS01278">
    <property type="entry name" value="MTTASE_RADICAL"/>
    <property type="match status" value="1"/>
</dbReference>
<dbReference type="InterPro" id="IPR023404">
    <property type="entry name" value="rSAM_horseshoe"/>
</dbReference>
<dbReference type="GO" id="GO:0005840">
    <property type="term" value="C:ribosome"/>
    <property type="evidence" value="ECO:0007669"/>
    <property type="project" value="UniProtKB-KW"/>
</dbReference>
<dbReference type="InterPro" id="IPR006638">
    <property type="entry name" value="Elp3/MiaA/NifB-like_rSAM"/>
</dbReference>
<keyword evidence="6 8" id="KW-0408">Iron</keyword>
<keyword evidence="4 8" id="KW-0949">S-adenosyl-L-methionine</keyword>
<evidence type="ECO:0000259" key="10">
    <source>
        <dbReference type="PROSITE" id="PS51449"/>
    </source>
</evidence>
<dbReference type="InterPro" id="IPR020612">
    <property type="entry name" value="Methylthiotransferase_CS"/>
</dbReference>
<dbReference type="SUPFAM" id="SSF102114">
    <property type="entry name" value="Radical SAM enzymes"/>
    <property type="match status" value="1"/>
</dbReference>
<feature type="domain" description="MTTase N-terminal" evidence="10">
    <location>
        <begin position="1"/>
        <end position="119"/>
    </location>
</feature>
<keyword evidence="15" id="KW-1185">Reference proteome</keyword>
<dbReference type="EMBL" id="QLNI01000019">
    <property type="protein sequence ID" value="RAM02017.1"/>
    <property type="molecule type" value="Genomic_DNA"/>
</dbReference>
<dbReference type="AlphaFoldDB" id="A0A328FG61"/>
<evidence type="ECO:0000256" key="5">
    <source>
        <dbReference type="ARBA" id="ARBA00022723"/>
    </source>
</evidence>
<dbReference type="OrthoDB" id="9805215at2"/>
<keyword evidence="3 8" id="KW-0808">Transferase</keyword>